<dbReference type="Proteomes" id="UP000214646">
    <property type="component" value="Unassembled WGS sequence"/>
</dbReference>
<comment type="caution">
    <text evidence="3">The sequence shown here is derived from an EMBL/GenBank/DDBJ whole genome shotgun (WGS) entry which is preliminary data.</text>
</comment>
<proteinExistence type="predicted"/>
<reference evidence="4" key="1">
    <citation type="submission" date="2017-06" db="EMBL/GenBank/DDBJ databases">
        <title>Genome analysis of Fimbriiglobus ruber SP5, the first member of the order Planctomycetales with confirmed chitinolytic capability.</title>
        <authorList>
            <person name="Ravin N.V."/>
            <person name="Rakitin A.L."/>
            <person name="Ivanova A.A."/>
            <person name="Beletsky A.V."/>
            <person name="Kulichevskaya I.S."/>
            <person name="Mardanov A.V."/>
            <person name="Dedysh S.N."/>
        </authorList>
    </citation>
    <scope>NUCLEOTIDE SEQUENCE [LARGE SCALE GENOMIC DNA]</scope>
    <source>
        <strain evidence="4">SP5</strain>
    </source>
</reference>
<evidence type="ECO:0000256" key="2">
    <source>
        <dbReference type="SAM" id="Phobius"/>
    </source>
</evidence>
<feature type="transmembrane region" description="Helical" evidence="2">
    <location>
        <begin position="7"/>
        <end position="25"/>
    </location>
</feature>
<dbReference type="AlphaFoldDB" id="A0A225DHH5"/>
<dbReference type="GO" id="GO:0045892">
    <property type="term" value="P:negative regulation of DNA-templated transcription"/>
    <property type="evidence" value="ECO:0007669"/>
    <property type="project" value="InterPro"/>
</dbReference>
<keyword evidence="2" id="KW-1133">Transmembrane helix</keyword>
<dbReference type="Pfam" id="PF13432">
    <property type="entry name" value="TPR_16"/>
    <property type="match status" value="2"/>
</dbReference>
<accession>A0A225DHH5</accession>
<organism evidence="3 4">
    <name type="scientific">Fimbriiglobus ruber</name>
    <dbReference type="NCBI Taxonomy" id="1908690"/>
    <lineage>
        <taxon>Bacteria</taxon>
        <taxon>Pseudomonadati</taxon>
        <taxon>Planctomycetota</taxon>
        <taxon>Planctomycetia</taxon>
        <taxon>Gemmatales</taxon>
        <taxon>Gemmataceae</taxon>
        <taxon>Fimbriiglobus</taxon>
    </lineage>
</organism>
<dbReference type="InterPro" id="IPR011990">
    <property type="entry name" value="TPR-like_helical_dom_sf"/>
</dbReference>
<evidence type="ECO:0000256" key="1">
    <source>
        <dbReference type="PROSITE-ProRule" id="PRU00339"/>
    </source>
</evidence>
<dbReference type="EMBL" id="NIDE01000008">
    <property type="protein sequence ID" value="OWK40453.1"/>
    <property type="molecule type" value="Genomic_DNA"/>
</dbReference>
<keyword evidence="2" id="KW-0812">Transmembrane</keyword>
<evidence type="ECO:0000313" key="3">
    <source>
        <dbReference type="EMBL" id="OWK40453.1"/>
    </source>
</evidence>
<dbReference type="InterPro" id="IPR019734">
    <property type="entry name" value="TPR_rpt"/>
</dbReference>
<dbReference type="SMART" id="SM00028">
    <property type="entry name" value="TPR"/>
    <property type="match status" value="7"/>
</dbReference>
<dbReference type="Gene3D" id="1.25.40.10">
    <property type="entry name" value="Tetratricopeptide repeat domain"/>
    <property type="match status" value="1"/>
</dbReference>
<dbReference type="PANTHER" id="PTHR44749">
    <property type="entry name" value="SUPPRESSOR OF RPS4-RLD 1"/>
    <property type="match status" value="1"/>
</dbReference>
<dbReference type="PROSITE" id="PS50005">
    <property type="entry name" value="TPR"/>
    <property type="match status" value="1"/>
</dbReference>
<dbReference type="RefSeq" id="WP_088256362.1">
    <property type="nucleotide sequence ID" value="NZ_NIDE01000008.1"/>
</dbReference>
<dbReference type="OrthoDB" id="222939at2"/>
<name>A0A225DHH5_9BACT</name>
<keyword evidence="2" id="KW-0472">Membrane</keyword>
<dbReference type="PANTHER" id="PTHR44749:SF1">
    <property type="entry name" value="TETRATRICOPEPTIDE-LIKE HELICAL DOMAIN-CONTAINING PROTEIN"/>
    <property type="match status" value="1"/>
</dbReference>
<dbReference type="SUPFAM" id="SSF48452">
    <property type="entry name" value="TPR-like"/>
    <property type="match status" value="2"/>
</dbReference>
<keyword evidence="4" id="KW-1185">Reference proteome</keyword>
<protein>
    <submittedName>
        <fullName evidence="3">TPR repeat protein</fullName>
    </submittedName>
</protein>
<keyword evidence="1" id="KW-0802">TPR repeat</keyword>
<sequence>MTARTRLLVGVVAVVLLAAGGWWAFRPGPSLPPPGPDQHLDDARRALAAGDYESAVEAARADLTARPGNPPTLLVLSQIFRRQGRLKDAEAALGRAVAAGVPEAEGRREAALLLAAQDYPPKAEGIIQRVVRDCPDDPEVLRAVSRAYFAKSRWLDAEILFTRLLVLDPNQPDILFERGTARMRAMYYGTAVEDFRAVLAKNPDNFQARLYLAQSLLGDARMAEAEPELKTCQRMRPELAEPVVGLAKCAVERDDLAGAEELLRRAAGLEKDSLLVVQEQAALSLRRQQYDAAIPLLKKVLAADPNNRQAHLNLAQALRSVGKLDESKVHEQRYQELDKLEEERLAAKRGMR</sequence>
<feature type="repeat" description="TPR" evidence="1">
    <location>
        <begin position="172"/>
        <end position="205"/>
    </location>
</feature>
<dbReference type="Pfam" id="PF14559">
    <property type="entry name" value="TPR_19"/>
    <property type="match status" value="2"/>
</dbReference>
<gene>
    <name evidence="3" type="ORF">FRUB_05372</name>
</gene>
<dbReference type="InterPro" id="IPR044650">
    <property type="entry name" value="SRFR1-like"/>
</dbReference>
<evidence type="ECO:0000313" key="4">
    <source>
        <dbReference type="Proteomes" id="UP000214646"/>
    </source>
</evidence>